<dbReference type="Proteomes" id="UP001285441">
    <property type="component" value="Unassembled WGS sequence"/>
</dbReference>
<proteinExistence type="predicted"/>
<name>A0AAE0NGL3_9PEZI</name>
<protein>
    <recommendedName>
        <fullName evidence="4">Protein kinase domain-containing protein</fullName>
    </recommendedName>
</protein>
<evidence type="ECO:0000256" key="1">
    <source>
        <dbReference type="SAM" id="MobiDB-lite"/>
    </source>
</evidence>
<sequence length="517" mass="57105">MSILISDHCVVSNTPSPLAPPLIPSGYPSEAFRDIDTFRMLSVVHRNGKPTPAFATWKDYEAWESERDAWEWAGEPLERDETARLLRAVVDDLSPDVVALDLSASGRVLWTSNRASIYPEQGAPATYYPSVAEYQLQASSSEPPLPVVTRAQLTVVAHLPWCVDKVVHSSSSSSNDSKLDSKLDSRLDGSKDAVFKCNPFTSSVGGDGWRELQELTGLGVIGFTMPWVPTPTLDRQWSFKLSCLRQLLTLDLADRNVFVHPDNPDEILLFDFNYAAITDDVDPARDDIKGVIALVYILVTSDPAFARAYFLPAVHENTILRGAPASLIKHPCVELDTDVSVIYQELMEWVRQRRSRNPNPSPSTNSSRPPPGPRPGPCAIRRAPQPTPPSDVVTLDDGRTVDLIGGDTSAEDRIRAGRPTLNWRRPPVWTLDPSRRILATGRYVDEQEAYDRFAPKILVPDPTRGFPQPPFVAASGSPQKLLVAGGGEGGNNIIPKRKRSDADPDSTRRKKKMAQFN</sequence>
<feature type="region of interest" description="Disordered" evidence="1">
    <location>
        <begin position="352"/>
        <end position="405"/>
    </location>
</feature>
<evidence type="ECO:0008006" key="4">
    <source>
        <dbReference type="Google" id="ProtNLM"/>
    </source>
</evidence>
<gene>
    <name evidence="2" type="ORF">B0H63DRAFT_560862</name>
</gene>
<accession>A0AAE0NGL3</accession>
<organism evidence="2 3">
    <name type="scientific">Podospora didyma</name>
    <dbReference type="NCBI Taxonomy" id="330526"/>
    <lineage>
        <taxon>Eukaryota</taxon>
        <taxon>Fungi</taxon>
        <taxon>Dikarya</taxon>
        <taxon>Ascomycota</taxon>
        <taxon>Pezizomycotina</taxon>
        <taxon>Sordariomycetes</taxon>
        <taxon>Sordariomycetidae</taxon>
        <taxon>Sordariales</taxon>
        <taxon>Podosporaceae</taxon>
        <taxon>Podospora</taxon>
    </lineage>
</organism>
<reference evidence="2" key="1">
    <citation type="journal article" date="2023" name="Mol. Phylogenet. Evol.">
        <title>Genome-scale phylogeny and comparative genomics of the fungal order Sordariales.</title>
        <authorList>
            <person name="Hensen N."/>
            <person name="Bonometti L."/>
            <person name="Westerberg I."/>
            <person name="Brannstrom I.O."/>
            <person name="Guillou S."/>
            <person name="Cros-Aarteil S."/>
            <person name="Calhoun S."/>
            <person name="Haridas S."/>
            <person name="Kuo A."/>
            <person name="Mondo S."/>
            <person name="Pangilinan J."/>
            <person name="Riley R."/>
            <person name="LaButti K."/>
            <person name="Andreopoulos B."/>
            <person name="Lipzen A."/>
            <person name="Chen C."/>
            <person name="Yan M."/>
            <person name="Daum C."/>
            <person name="Ng V."/>
            <person name="Clum A."/>
            <person name="Steindorff A."/>
            <person name="Ohm R.A."/>
            <person name="Martin F."/>
            <person name="Silar P."/>
            <person name="Natvig D.O."/>
            <person name="Lalanne C."/>
            <person name="Gautier V."/>
            <person name="Ament-Velasquez S.L."/>
            <person name="Kruys A."/>
            <person name="Hutchinson M.I."/>
            <person name="Powell A.J."/>
            <person name="Barry K."/>
            <person name="Miller A.N."/>
            <person name="Grigoriev I.V."/>
            <person name="Debuchy R."/>
            <person name="Gladieux P."/>
            <person name="Hiltunen Thoren M."/>
            <person name="Johannesson H."/>
        </authorList>
    </citation>
    <scope>NUCLEOTIDE SEQUENCE</scope>
    <source>
        <strain evidence="2">CBS 232.78</strain>
    </source>
</reference>
<dbReference type="AlphaFoldDB" id="A0AAE0NGL3"/>
<evidence type="ECO:0000313" key="2">
    <source>
        <dbReference type="EMBL" id="KAK3381105.1"/>
    </source>
</evidence>
<reference evidence="2" key="2">
    <citation type="submission" date="2023-06" db="EMBL/GenBank/DDBJ databases">
        <authorList>
            <consortium name="Lawrence Berkeley National Laboratory"/>
            <person name="Haridas S."/>
            <person name="Hensen N."/>
            <person name="Bonometti L."/>
            <person name="Westerberg I."/>
            <person name="Brannstrom I.O."/>
            <person name="Guillou S."/>
            <person name="Cros-Aarteil S."/>
            <person name="Calhoun S."/>
            <person name="Kuo A."/>
            <person name="Mondo S."/>
            <person name="Pangilinan J."/>
            <person name="Riley R."/>
            <person name="LaButti K."/>
            <person name="Andreopoulos B."/>
            <person name="Lipzen A."/>
            <person name="Chen C."/>
            <person name="Yanf M."/>
            <person name="Daum C."/>
            <person name="Ng V."/>
            <person name="Clum A."/>
            <person name="Steindorff A."/>
            <person name="Ohm R."/>
            <person name="Martin F."/>
            <person name="Silar P."/>
            <person name="Natvig D."/>
            <person name="Lalanne C."/>
            <person name="Gautier V."/>
            <person name="Ament-velasquez S.L."/>
            <person name="Kruys A."/>
            <person name="Hutchinson M.I."/>
            <person name="Powell A.J."/>
            <person name="Barry K."/>
            <person name="Miller A.N."/>
            <person name="Grigoriev I.V."/>
            <person name="Debuchy R."/>
            <person name="Gladieux P."/>
            <person name="Thoren M.H."/>
            <person name="Johannesson H."/>
        </authorList>
    </citation>
    <scope>NUCLEOTIDE SEQUENCE</scope>
    <source>
        <strain evidence="2">CBS 232.78</strain>
    </source>
</reference>
<feature type="compositionally biased region" description="Basic residues" evidence="1">
    <location>
        <begin position="508"/>
        <end position="517"/>
    </location>
</feature>
<keyword evidence="3" id="KW-1185">Reference proteome</keyword>
<evidence type="ECO:0000313" key="3">
    <source>
        <dbReference type="Proteomes" id="UP001285441"/>
    </source>
</evidence>
<dbReference type="EMBL" id="JAULSW010000005">
    <property type="protein sequence ID" value="KAK3381105.1"/>
    <property type="molecule type" value="Genomic_DNA"/>
</dbReference>
<feature type="region of interest" description="Disordered" evidence="1">
    <location>
        <begin position="484"/>
        <end position="517"/>
    </location>
</feature>
<comment type="caution">
    <text evidence="2">The sequence shown here is derived from an EMBL/GenBank/DDBJ whole genome shotgun (WGS) entry which is preliminary data.</text>
</comment>